<feature type="compositionally biased region" description="Polar residues" evidence="1">
    <location>
        <begin position="381"/>
        <end position="390"/>
    </location>
</feature>
<name>A0ABR1SRL4_9PEZI</name>
<keyword evidence="3" id="KW-1185">Reference proteome</keyword>
<evidence type="ECO:0000313" key="2">
    <source>
        <dbReference type="EMBL" id="KAK8036973.1"/>
    </source>
</evidence>
<dbReference type="EMBL" id="JAQQWI010000003">
    <property type="protein sequence ID" value="KAK8036973.1"/>
    <property type="molecule type" value="Genomic_DNA"/>
</dbReference>
<evidence type="ECO:0008006" key="4">
    <source>
        <dbReference type="Google" id="ProtNLM"/>
    </source>
</evidence>
<evidence type="ECO:0000313" key="3">
    <source>
        <dbReference type="Proteomes" id="UP001396898"/>
    </source>
</evidence>
<reference evidence="2 3" key="1">
    <citation type="submission" date="2023-01" db="EMBL/GenBank/DDBJ databases">
        <title>Analysis of 21 Apiospora genomes using comparative genomics revels a genus with tremendous synthesis potential of carbohydrate active enzymes and secondary metabolites.</title>
        <authorList>
            <person name="Sorensen T."/>
        </authorList>
    </citation>
    <scope>NUCLEOTIDE SEQUENCE [LARGE SCALE GENOMIC DNA]</scope>
    <source>
        <strain evidence="2 3">CBS 20057</strain>
    </source>
</reference>
<proteinExistence type="predicted"/>
<evidence type="ECO:0000256" key="1">
    <source>
        <dbReference type="SAM" id="MobiDB-lite"/>
    </source>
</evidence>
<gene>
    <name evidence="2" type="ORF">PG991_001287</name>
</gene>
<protein>
    <recommendedName>
        <fullName evidence="4">VHS domain-containing protein</fullName>
    </recommendedName>
</protein>
<organism evidence="2 3">
    <name type="scientific">Apiospora marii</name>
    <dbReference type="NCBI Taxonomy" id="335849"/>
    <lineage>
        <taxon>Eukaryota</taxon>
        <taxon>Fungi</taxon>
        <taxon>Dikarya</taxon>
        <taxon>Ascomycota</taxon>
        <taxon>Pezizomycotina</taxon>
        <taxon>Sordariomycetes</taxon>
        <taxon>Xylariomycetidae</taxon>
        <taxon>Amphisphaeriales</taxon>
        <taxon>Apiosporaceae</taxon>
        <taxon>Apiospora</taxon>
    </lineage>
</organism>
<sequence>MCSSRILGRLRLKKASGRLSIGKILKDTRSLLQKTGPPATFSLFAETFEGVIKLVDAWSGYQTQDALEALVDGIYRLQQTKDVSSVINGTPNRWMVPTTRTSLLNMIMKVARYRESARILRRLAQKCPLLRRMELVLVQLGASAFGKVSVKQLEPDLASKIPQKEKKKKKNSPYSIENICRLIKTEPSQASEVYAQQMRKTLTEGKVHAEIQLLFHVEQAKPKFPPRVVCSSKDACFLCNTFIAVHGKMHTPRTHGRLYPGWRLPQIGDKDTHTKFVNHLDNLIKSDILLLSELGEKTDYPFPNESTLLTLPVSTSTLSSRATHQSATLSMRDLPPPPPPLETVEEAVVEPINDTPEPMNVSGAGPRSDGEPSATRATAVMTPTTKNSPEANDERLNREASPISSLSEVVSSMSVHDSTQPPGSVRLPETVGANGTSPFYSDGVLEVQVEYAAGVTASGGVPKLLPFSIEWLGDVEEADRAGGIQAQPIFDAESSETEISLSLNDQNSVYITAKGSLAKLTFGRPRGG</sequence>
<comment type="caution">
    <text evidence="2">The sequence shown here is derived from an EMBL/GenBank/DDBJ whole genome shotgun (WGS) entry which is preliminary data.</text>
</comment>
<dbReference type="InterPro" id="IPR027796">
    <property type="entry name" value="OTT_1508_deam-like"/>
</dbReference>
<accession>A0ABR1SRL4</accession>
<feature type="region of interest" description="Disordered" evidence="1">
    <location>
        <begin position="319"/>
        <end position="425"/>
    </location>
</feature>
<feature type="compositionally biased region" description="Low complexity" evidence="1">
    <location>
        <begin position="401"/>
        <end position="415"/>
    </location>
</feature>
<dbReference type="Proteomes" id="UP001396898">
    <property type="component" value="Unassembled WGS sequence"/>
</dbReference>
<dbReference type="Pfam" id="PF14441">
    <property type="entry name" value="OTT_1508_deam"/>
    <property type="match status" value="1"/>
</dbReference>